<dbReference type="RefSeq" id="WP_002803231.1">
    <property type="nucleotide sequence ID" value="NZ_JACEGC010000058.1"/>
</dbReference>
<sequence>MQISAPVAALLGACIGAVSSTLGAFLSNYWGARRDKAKWLLEKKVEAYSNSLRYLTRVLNRRTAITSSGQAILGESGVTEWLNDLCEAQIWLSSLQMYCSNKNQKVLASSLDRLSGRVREFMNNSMYVQSSTRESDTETLSFAQLIQSVYEDVYRCARDELGVRSP</sequence>
<dbReference type="EMBL" id="JACEGC010000058">
    <property type="protein sequence ID" value="MBC1196093.1"/>
    <property type="molecule type" value="Genomic_DNA"/>
</dbReference>
<gene>
    <name evidence="1" type="ORF">H0901_12680</name>
</gene>
<dbReference type="AlphaFoldDB" id="A0A841UY99"/>
<evidence type="ECO:0000313" key="2">
    <source>
        <dbReference type="Proteomes" id="UP000525432"/>
    </source>
</evidence>
<dbReference type="Proteomes" id="UP000525432">
    <property type="component" value="Unassembled WGS sequence"/>
</dbReference>
<comment type="caution">
    <text evidence="1">The sequence shown here is derived from an EMBL/GenBank/DDBJ whole genome shotgun (WGS) entry which is preliminary data.</text>
</comment>
<protein>
    <submittedName>
        <fullName evidence="1">Uncharacterized protein</fullName>
    </submittedName>
</protein>
<accession>A0A841UY99</accession>
<proteinExistence type="predicted"/>
<name>A0A841UY99_MICAE</name>
<evidence type="ECO:0000313" key="1">
    <source>
        <dbReference type="EMBL" id="MBC1196093.1"/>
    </source>
</evidence>
<organism evidence="1 2">
    <name type="scientific">Microcystis aeruginosa BLCC-F158</name>
    <dbReference type="NCBI Taxonomy" id="2755316"/>
    <lineage>
        <taxon>Bacteria</taxon>
        <taxon>Bacillati</taxon>
        <taxon>Cyanobacteriota</taxon>
        <taxon>Cyanophyceae</taxon>
        <taxon>Oscillatoriophycideae</taxon>
        <taxon>Chroococcales</taxon>
        <taxon>Microcystaceae</taxon>
        <taxon>Microcystis</taxon>
    </lineage>
</organism>
<reference evidence="1 2" key="1">
    <citation type="submission" date="2020-07" db="EMBL/GenBank/DDBJ databases">
        <title>Genomes of two Microcystis aeruginosa (Cyanobacteria) strains from Florida (USA) with disparate toxicogenic potential.</title>
        <authorList>
            <person name="Lefler F.W."/>
            <person name="Barbosa M."/>
            <person name="Berthold D.E."/>
            <person name="Laughinghouse H.D. IV."/>
        </authorList>
    </citation>
    <scope>NUCLEOTIDE SEQUENCE [LARGE SCALE GENOMIC DNA]</scope>
    <source>
        <strain evidence="1 2">BLCCF158</strain>
    </source>
</reference>